<protein>
    <submittedName>
        <fullName evidence="1">Uncharacterized protein</fullName>
    </submittedName>
</protein>
<sequence>MNVETTFLCGELEEEIYMDQLEGIVAHVALFKNESGVPMAQLRYSQIIGILQYLANGTRPNISFSVSKLARYTCYPDITQWGVLDRRLYSSRVTAEHMTWHATHQIEEGSMCHPSDVEAWKHFDRMYPDFAEESRNVWLGLRTYGFAPHDQFSYTYSCWPVIITPYNLPPGMCMSFEYMFLTMNVDHSMDRAFMMQAALMWIVNDVSAYRIASGWSTAWVMGCPVCMDDTRTFHLQNIRKACYIDCHRQFHPAHHSYQRNKKAFTKNHVENKVARPRLT</sequence>
<dbReference type="AlphaFoldDB" id="A0AAW2RTK7"/>
<organism evidence="1">
    <name type="scientific">Sesamum calycinum</name>
    <dbReference type="NCBI Taxonomy" id="2727403"/>
    <lineage>
        <taxon>Eukaryota</taxon>
        <taxon>Viridiplantae</taxon>
        <taxon>Streptophyta</taxon>
        <taxon>Embryophyta</taxon>
        <taxon>Tracheophyta</taxon>
        <taxon>Spermatophyta</taxon>
        <taxon>Magnoliopsida</taxon>
        <taxon>eudicotyledons</taxon>
        <taxon>Gunneridae</taxon>
        <taxon>Pentapetalae</taxon>
        <taxon>asterids</taxon>
        <taxon>lamiids</taxon>
        <taxon>Lamiales</taxon>
        <taxon>Pedaliaceae</taxon>
        <taxon>Sesamum</taxon>
    </lineage>
</organism>
<reference evidence="1" key="2">
    <citation type="journal article" date="2024" name="Plant">
        <title>Genomic evolution and insights into agronomic trait innovations of Sesamum species.</title>
        <authorList>
            <person name="Miao H."/>
            <person name="Wang L."/>
            <person name="Qu L."/>
            <person name="Liu H."/>
            <person name="Sun Y."/>
            <person name="Le M."/>
            <person name="Wang Q."/>
            <person name="Wei S."/>
            <person name="Zheng Y."/>
            <person name="Lin W."/>
            <person name="Duan Y."/>
            <person name="Cao H."/>
            <person name="Xiong S."/>
            <person name="Wang X."/>
            <person name="Wei L."/>
            <person name="Li C."/>
            <person name="Ma Q."/>
            <person name="Ju M."/>
            <person name="Zhao R."/>
            <person name="Li G."/>
            <person name="Mu C."/>
            <person name="Tian Q."/>
            <person name="Mei H."/>
            <person name="Zhang T."/>
            <person name="Gao T."/>
            <person name="Zhang H."/>
        </authorList>
    </citation>
    <scope>NUCLEOTIDE SEQUENCE</scope>
    <source>
        <strain evidence="1">KEN8</strain>
    </source>
</reference>
<comment type="caution">
    <text evidence="1">The sequence shown here is derived from an EMBL/GenBank/DDBJ whole genome shotgun (WGS) entry which is preliminary data.</text>
</comment>
<name>A0AAW2RTK7_9LAMI</name>
<dbReference type="Pfam" id="PF02992">
    <property type="entry name" value="Transposase_21"/>
    <property type="match status" value="2"/>
</dbReference>
<dbReference type="PANTHER" id="PTHR10775:SF183">
    <property type="entry name" value="TRANSPOSON, EN_SPM-LIKE, TRANSPOSASE-ASSOCIATED DOMAIN PROTEIN-RELATED"/>
    <property type="match status" value="1"/>
</dbReference>
<evidence type="ECO:0000313" key="1">
    <source>
        <dbReference type="EMBL" id="KAL0383194.1"/>
    </source>
</evidence>
<dbReference type="InterPro" id="IPR004242">
    <property type="entry name" value="Transposase_21"/>
</dbReference>
<dbReference type="PANTHER" id="PTHR10775">
    <property type="entry name" value="OS08G0208400 PROTEIN"/>
    <property type="match status" value="1"/>
</dbReference>
<proteinExistence type="predicted"/>
<dbReference type="EMBL" id="JACGWM010000003">
    <property type="protein sequence ID" value="KAL0383194.1"/>
    <property type="molecule type" value="Genomic_DNA"/>
</dbReference>
<accession>A0AAW2RTK7</accession>
<reference evidence="1" key="1">
    <citation type="submission" date="2020-06" db="EMBL/GenBank/DDBJ databases">
        <authorList>
            <person name="Li T."/>
            <person name="Hu X."/>
            <person name="Zhang T."/>
            <person name="Song X."/>
            <person name="Zhang H."/>
            <person name="Dai N."/>
            <person name="Sheng W."/>
            <person name="Hou X."/>
            <person name="Wei L."/>
        </authorList>
    </citation>
    <scope>NUCLEOTIDE SEQUENCE</scope>
    <source>
        <strain evidence="1">KEN8</strain>
        <tissue evidence="1">Leaf</tissue>
    </source>
</reference>
<gene>
    <name evidence="1" type="ORF">Scaly_0606700</name>
</gene>